<evidence type="ECO:0000313" key="1">
    <source>
        <dbReference type="EMBL" id="KYN29351.1"/>
    </source>
</evidence>
<dbReference type="PANTHER" id="PTHR46060">
    <property type="entry name" value="MARINER MOS1 TRANSPOSASE-LIKE PROTEIN"/>
    <property type="match status" value="1"/>
</dbReference>
<dbReference type="InterPro" id="IPR052709">
    <property type="entry name" value="Transposase-MT_Hybrid"/>
</dbReference>
<sequence length="101" mass="12001">MSEKEVHTSVEQRIIIKFLSHEGVKPAEILRRLTAQFAEKMLSKTQVYDWHKKFSDGRESVQNKTHARRPRKRSCAIGYRRDQIHSWMTELKNFRFGGKNV</sequence>
<dbReference type="AlphaFoldDB" id="A0A151JQL4"/>
<evidence type="ECO:0000313" key="2">
    <source>
        <dbReference type="Proteomes" id="UP000078492"/>
    </source>
</evidence>
<dbReference type="Gene3D" id="1.10.10.1450">
    <property type="match status" value="1"/>
</dbReference>
<evidence type="ECO:0008006" key="3">
    <source>
        <dbReference type="Google" id="ProtNLM"/>
    </source>
</evidence>
<reference evidence="1 2" key="1">
    <citation type="submission" date="2015-09" db="EMBL/GenBank/DDBJ databases">
        <title>Trachymyrmex cornetzi WGS genome.</title>
        <authorList>
            <person name="Nygaard S."/>
            <person name="Hu H."/>
            <person name="Boomsma J."/>
            <person name="Zhang G."/>
        </authorList>
    </citation>
    <scope>NUCLEOTIDE SEQUENCE [LARGE SCALE GENOMIC DNA]</scope>
    <source>
        <strain evidence="1">Tcor2-1</strain>
        <tissue evidence="1">Whole body</tissue>
    </source>
</reference>
<proteinExistence type="predicted"/>
<dbReference type="PANTHER" id="PTHR46060:SF1">
    <property type="entry name" value="MARINER MOS1 TRANSPOSASE-LIKE PROTEIN"/>
    <property type="match status" value="1"/>
</dbReference>
<dbReference type="STRING" id="471704.A0A151JQL4"/>
<organism evidence="1 2">
    <name type="scientific">Trachymyrmex cornetzi</name>
    <dbReference type="NCBI Taxonomy" id="471704"/>
    <lineage>
        <taxon>Eukaryota</taxon>
        <taxon>Metazoa</taxon>
        <taxon>Ecdysozoa</taxon>
        <taxon>Arthropoda</taxon>
        <taxon>Hexapoda</taxon>
        <taxon>Insecta</taxon>
        <taxon>Pterygota</taxon>
        <taxon>Neoptera</taxon>
        <taxon>Endopterygota</taxon>
        <taxon>Hymenoptera</taxon>
        <taxon>Apocrita</taxon>
        <taxon>Aculeata</taxon>
        <taxon>Formicoidea</taxon>
        <taxon>Formicidae</taxon>
        <taxon>Myrmicinae</taxon>
        <taxon>Trachymyrmex</taxon>
    </lineage>
</organism>
<gene>
    <name evidence="1" type="ORF">ALC57_01205</name>
</gene>
<name>A0A151JQL4_9HYME</name>
<accession>A0A151JQL4</accession>
<protein>
    <recommendedName>
        <fullName evidence="3">Mos1 transposase HTH domain-containing protein</fullName>
    </recommendedName>
</protein>
<dbReference type="Proteomes" id="UP000078492">
    <property type="component" value="Unassembled WGS sequence"/>
</dbReference>
<keyword evidence="2" id="KW-1185">Reference proteome</keyword>
<dbReference type="EMBL" id="KQ978668">
    <property type="protein sequence ID" value="KYN29351.1"/>
    <property type="molecule type" value="Genomic_DNA"/>
</dbReference>